<evidence type="ECO:0000256" key="3">
    <source>
        <dbReference type="ARBA" id="ARBA00022842"/>
    </source>
</evidence>
<evidence type="ECO:0000256" key="4">
    <source>
        <dbReference type="SAM" id="MobiDB-lite"/>
    </source>
</evidence>
<feature type="transmembrane region" description="Helical" evidence="5">
    <location>
        <begin position="1238"/>
        <end position="1261"/>
    </location>
</feature>
<dbReference type="Pfam" id="PF13246">
    <property type="entry name" value="Cation_ATPase"/>
    <property type="match status" value="1"/>
</dbReference>
<dbReference type="InterPro" id="IPR023299">
    <property type="entry name" value="ATPase_P-typ_cyto_dom_N"/>
</dbReference>
<evidence type="ECO:0000313" key="7">
    <source>
        <dbReference type="EMBL" id="RVW95220.1"/>
    </source>
</evidence>
<dbReference type="InterPro" id="IPR006068">
    <property type="entry name" value="ATPase_P-typ_cation-transptr_C"/>
</dbReference>
<feature type="transmembrane region" description="Helical" evidence="5">
    <location>
        <begin position="1273"/>
        <end position="1295"/>
    </location>
</feature>
<proteinExistence type="predicted"/>
<feature type="transmembrane region" description="Helical" evidence="5">
    <location>
        <begin position="611"/>
        <end position="629"/>
    </location>
</feature>
<dbReference type="SUPFAM" id="SSF81653">
    <property type="entry name" value="Calcium ATPase, transduction domain A"/>
    <property type="match status" value="1"/>
</dbReference>
<dbReference type="InterPro" id="IPR008250">
    <property type="entry name" value="ATPase_P-typ_transduc_dom_A_sf"/>
</dbReference>
<keyword evidence="5" id="KW-0472">Membrane</keyword>
<protein>
    <submittedName>
        <fullName evidence="7">Calcium-transporting ATPase 8, plasma membrane-type</fullName>
    </submittedName>
</protein>
<dbReference type="SUPFAM" id="SSF81665">
    <property type="entry name" value="Calcium ATPase, transmembrane domain M"/>
    <property type="match status" value="2"/>
</dbReference>
<keyword evidence="1" id="KW-0479">Metal-binding</keyword>
<evidence type="ECO:0000256" key="1">
    <source>
        <dbReference type="ARBA" id="ARBA00022723"/>
    </source>
</evidence>
<feature type="domain" description="Cation-transporting P-type ATPase C-terminal" evidence="6">
    <location>
        <begin position="1154"/>
        <end position="1316"/>
    </location>
</feature>
<dbReference type="PANTHER" id="PTHR24093">
    <property type="entry name" value="CATION TRANSPORTING ATPASE"/>
    <property type="match status" value="1"/>
</dbReference>
<evidence type="ECO:0000256" key="2">
    <source>
        <dbReference type="ARBA" id="ARBA00022837"/>
    </source>
</evidence>
<feature type="transmembrane region" description="Helical" evidence="5">
    <location>
        <begin position="1301"/>
        <end position="1326"/>
    </location>
</feature>
<dbReference type="Gene3D" id="2.70.150.10">
    <property type="entry name" value="Calcium-transporting ATPase, cytoplasmic transduction domain A"/>
    <property type="match status" value="1"/>
</dbReference>
<dbReference type="InterPro" id="IPR023298">
    <property type="entry name" value="ATPase_P-typ_TM_dom_sf"/>
</dbReference>
<dbReference type="Pfam" id="PF00689">
    <property type="entry name" value="Cation_ATPase_C"/>
    <property type="match status" value="1"/>
</dbReference>
<evidence type="ECO:0000256" key="5">
    <source>
        <dbReference type="SAM" id="Phobius"/>
    </source>
</evidence>
<comment type="caution">
    <text evidence="7">The sequence shown here is derived from an EMBL/GenBank/DDBJ whole genome shotgun (WGS) entry which is preliminary data.</text>
</comment>
<reference evidence="7 8" key="1">
    <citation type="journal article" date="2018" name="PLoS Genet.">
        <title>Population sequencing reveals clonal diversity and ancestral inbreeding in the grapevine cultivar Chardonnay.</title>
        <authorList>
            <person name="Roach M.J."/>
            <person name="Johnson D.L."/>
            <person name="Bohlmann J."/>
            <person name="van Vuuren H.J."/>
            <person name="Jones S.J."/>
            <person name="Pretorius I.S."/>
            <person name="Schmidt S.A."/>
            <person name="Borneman A.R."/>
        </authorList>
    </citation>
    <scope>NUCLEOTIDE SEQUENCE [LARGE SCALE GENOMIC DNA]</scope>
    <source>
        <strain evidence="8">cv. Chardonnay</strain>
        <tissue evidence="7">Leaf</tissue>
    </source>
</reference>
<evidence type="ECO:0000259" key="6">
    <source>
        <dbReference type="Pfam" id="PF00689"/>
    </source>
</evidence>
<dbReference type="SUPFAM" id="SSF81660">
    <property type="entry name" value="Metal cation-transporting ATPase, ATP-binding domain N"/>
    <property type="match status" value="1"/>
</dbReference>
<dbReference type="GO" id="GO:0046872">
    <property type="term" value="F:metal ion binding"/>
    <property type="evidence" value="ECO:0007669"/>
    <property type="project" value="UniProtKB-KW"/>
</dbReference>
<dbReference type="Proteomes" id="UP000288805">
    <property type="component" value="Unassembled WGS sequence"/>
</dbReference>
<dbReference type="GO" id="GO:0000166">
    <property type="term" value="F:nucleotide binding"/>
    <property type="evidence" value="ECO:0007669"/>
    <property type="project" value="InterPro"/>
</dbReference>
<dbReference type="PANTHER" id="PTHR24093:SF454">
    <property type="entry name" value="CATION-TRANSPORTING P-TYPE ATPASE C-TERMINAL DOMAIN-CONTAINING PROTEIN"/>
    <property type="match status" value="1"/>
</dbReference>
<dbReference type="EMBL" id="QGNW01000116">
    <property type="protein sequence ID" value="RVW95220.1"/>
    <property type="molecule type" value="Genomic_DNA"/>
</dbReference>
<sequence>MGMRNNFISGDGELAKPAKLVQQVFFHSGELLSVQGRKRRSQRARVLGWEPQDLNFCGRARARTEEWQHATRRKGKEENEEENDWSIYRVVQPPTINGNTQEFGAGLPAAQLRPSIDRRDADDHGIYTDVDGDGDGTHIHFDGDGDGTHVDFDRNGDGAHIDGDGTHVDFDGDGDGTLIDVDGHGTHKYANGLGIHSNVDGDGDGDATHTDVDDNGTHKDVNGVCGTPVDFDGDVTHIDVDNHGTHTDVDGHDTHKDHKQLGRLPRGSTEDGSSLPSRVNAALPSRPWIAAAAILQSALEGTLSQKTAFNGELVEQNQVDDGLAQQTKLDARLAGQITVACRVLDQSTVVRGLAEQTTVDAKACSPRNYKRQPHEVEVGSMVGASNDGDSSPRITLPLQLDEVAIHLSIPSQCAVGNGSYNNDDGVNSVIGQLKSKAVHSVICSFSASSGQVVVDLCNMNTSFKRLGSSASYLVQEEEVQQLQTIAISEILKEEKDWNAQLGRNNLPEDEGQQLWKAVAKIVEKKFLNALRRLGGAEQVFLNLGPLLGARKVAGDGPEFLECTKTPVYEIGSFFLQACKRRTNVILLLLGALVLALGMWEKGTQKGWHDGFGILMALFLILSFTSVSRFRRARQMKKRLIEENGLQVEVIRSGQSHLVPICEIGEDMIVRLRKGSLVPADGLLVGGNSLVLDGILDKNISCDQNPFLYAGSKMTSYCLNLGSESIIFMQNIKNLTKEALLEGRINKPIALVDDSALVISILKGRSWDKGGDGYFEGTLELGREGPDFGSFPHCCCDGITAWDSFVISGCLSYWNGRSRSSNITLNPKSLSACGTLGIVTVLCIDISGGILTSDRMEVNRFWIGEEDIADDHDDGHSEVSPVVLEALSRGVGAMGLVPGIPLTSADDALICWAKSKRGFKMELLEQRSTAVCDGKLSSNKEGNGVLLRNSDDDENILHLHWKGDAETILDLCSRYYECGGEIHAIEKQKSKFEKVIKEMEGSGLQPIAFAYKQTEVIELEENGLILLALVGVKQYYCLEEIKSVVRTFKNADDDGQTLKGHEFRELSDDVRAETADQITLLWSSLPTEKLLMVKSLKQRGHVVAFLGGLTARDAPTSGKLAYRSIQKFVHIHVTSNLTILLTTAVESICLGETSITIFHLLYLNLILGIVGGFMLVTKPRNQQLGSIEPGKRNAWIITKAMWGNTLIQVLYQVAVLLMFQFKGEAVPGMKHINQKVRKAVIFFSFILYQVPSYFSPVPVPLIPETAKFYDLHNYRFVGVVGAFTVMQVVGATEFWVRLNWVHLAFCSLISLISWVIHLATVFLSLLIKRRAS</sequence>
<name>A0A438IEQ1_VITVI</name>
<feature type="compositionally biased region" description="Basic and acidic residues" evidence="4">
    <location>
        <begin position="243"/>
        <end position="260"/>
    </location>
</feature>
<accession>A0A438IEQ1</accession>
<keyword evidence="2" id="KW-0106">Calcium</keyword>
<dbReference type="Gene3D" id="1.20.1110.10">
    <property type="entry name" value="Calcium-transporting ATPase, transmembrane domain"/>
    <property type="match status" value="1"/>
</dbReference>
<feature type="region of interest" description="Disordered" evidence="4">
    <location>
        <begin position="243"/>
        <end position="278"/>
    </location>
</feature>
<feature type="transmembrane region" description="Helical" evidence="5">
    <location>
        <begin position="582"/>
        <end position="599"/>
    </location>
</feature>
<dbReference type="Gene3D" id="3.40.1110.10">
    <property type="entry name" value="Calcium-transporting ATPase, cytoplasmic domain N"/>
    <property type="match status" value="1"/>
</dbReference>
<gene>
    <name evidence="7" type="primary">ACA8_3</name>
    <name evidence="7" type="ORF">CK203_025600</name>
</gene>
<feature type="transmembrane region" description="Helical" evidence="5">
    <location>
        <begin position="1156"/>
        <end position="1175"/>
    </location>
</feature>
<keyword evidence="5" id="KW-0812">Transmembrane</keyword>
<organism evidence="7 8">
    <name type="scientific">Vitis vinifera</name>
    <name type="common">Grape</name>
    <dbReference type="NCBI Taxonomy" id="29760"/>
    <lineage>
        <taxon>Eukaryota</taxon>
        <taxon>Viridiplantae</taxon>
        <taxon>Streptophyta</taxon>
        <taxon>Embryophyta</taxon>
        <taxon>Tracheophyta</taxon>
        <taxon>Spermatophyta</taxon>
        <taxon>Magnoliopsida</taxon>
        <taxon>eudicotyledons</taxon>
        <taxon>Gunneridae</taxon>
        <taxon>Pentapetalae</taxon>
        <taxon>rosids</taxon>
        <taxon>Vitales</taxon>
        <taxon>Vitaceae</taxon>
        <taxon>Viteae</taxon>
        <taxon>Vitis</taxon>
    </lineage>
</organism>
<evidence type="ECO:0000313" key="8">
    <source>
        <dbReference type="Proteomes" id="UP000288805"/>
    </source>
</evidence>
<keyword evidence="5" id="KW-1133">Transmembrane helix</keyword>
<keyword evidence="3" id="KW-0460">Magnesium</keyword>